<reference evidence="1" key="1">
    <citation type="journal article" date="2014" name="Int. J. Syst. Evol. Microbiol.">
        <title>Complete genome sequence of Corynebacterium casei LMG S-19264T (=DSM 44701T), isolated from a smear-ripened cheese.</title>
        <authorList>
            <consortium name="US DOE Joint Genome Institute (JGI-PGF)"/>
            <person name="Walter F."/>
            <person name="Albersmeier A."/>
            <person name="Kalinowski J."/>
            <person name="Ruckert C."/>
        </authorList>
    </citation>
    <scope>NUCLEOTIDE SEQUENCE</scope>
    <source>
        <strain evidence="1">JCM 5016</strain>
    </source>
</reference>
<evidence type="ECO:0000313" key="2">
    <source>
        <dbReference type="Proteomes" id="UP000623010"/>
    </source>
</evidence>
<accession>A0A918V8U4</accession>
<reference evidence="1" key="2">
    <citation type="submission" date="2020-09" db="EMBL/GenBank/DDBJ databases">
        <authorList>
            <person name="Sun Q."/>
            <person name="Ohkuma M."/>
        </authorList>
    </citation>
    <scope>NUCLEOTIDE SEQUENCE</scope>
    <source>
        <strain evidence="1">JCM 5016</strain>
    </source>
</reference>
<organism evidence="1 2">
    <name type="scientific">Streptomyces echinoruber</name>
    <dbReference type="NCBI Taxonomy" id="68898"/>
    <lineage>
        <taxon>Bacteria</taxon>
        <taxon>Bacillati</taxon>
        <taxon>Actinomycetota</taxon>
        <taxon>Actinomycetes</taxon>
        <taxon>Kitasatosporales</taxon>
        <taxon>Streptomycetaceae</taxon>
        <taxon>Streptomyces</taxon>
    </lineage>
</organism>
<keyword evidence="2" id="KW-1185">Reference proteome</keyword>
<comment type="caution">
    <text evidence="1">The sequence shown here is derived from an EMBL/GenBank/DDBJ whole genome shotgun (WGS) entry which is preliminary data.</text>
</comment>
<evidence type="ECO:0000313" key="1">
    <source>
        <dbReference type="EMBL" id="GGZ80474.1"/>
    </source>
</evidence>
<name>A0A918V8U4_9ACTN</name>
<dbReference type="AlphaFoldDB" id="A0A918V8U4"/>
<dbReference type="RefSeq" id="WP_190056787.1">
    <property type="nucleotide sequence ID" value="NZ_BMWH01000004.1"/>
</dbReference>
<dbReference type="EMBL" id="BMWH01000004">
    <property type="protein sequence ID" value="GGZ80474.1"/>
    <property type="molecule type" value="Genomic_DNA"/>
</dbReference>
<gene>
    <name evidence="1" type="ORF">GCM10010389_17910</name>
</gene>
<sequence length="145" mass="15759">MTALTAQQILATVEAVEAGTYRVSRLVRRLLTDHPDLPMRSLAPRMRARTYGDRSGPVSAATVDIDAPDIDSVLRWAQALGAVPERKTHINAEFRYECARFRVEVDGVLVEVIGTRLLSAEEAEAWCAQQAQPVGDAAGGERGGE</sequence>
<dbReference type="Proteomes" id="UP000623010">
    <property type="component" value="Unassembled WGS sequence"/>
</dbReference>
<proteinExistence type="predicted"/>
<protein>
    <submittedName>
        <fullName evidence="1">Uncharacterized protein</fullName>
    </submittedName>
</protein>